<dbReference type="Gene3D" id="3.40.50.1820">
    <property type="entry name" value="alpha/beta hydrolase"/>
    <property type="match status" value="1"/>
</dbReference>
<keyword evidence="5" id="KW-1185">Reference proteome</keyword>
<dbReference type="PANTHER" id="PTHR43329">
    <property type="entry name" value="EPOXIDE HYDROLASE"/>
    <property type="match status" value="1"/>
</dbReference>
<dbReference type="InterPro" id="IPR000073">
    <property type="entry name" value="AB_hydrolase_1"/>
</dbReference>
<evidence type="ECO:0000313" key="5">
    <source>
        <dbReference type="Proteomes" id="UP000826271"/>
    </source>
</evidence>
<gene>
    <name evidence="4" type="ORF">BUALT_Bualt03G0061900</name>
</gene>
<name>A0AAV6XSQ8_9LAMI</name>
<reference evidence="4" key="1">
    <citation type="submission" date="2019-10" db="EMBL/GenBank/DDBJ databases">
        <authorList>
            <person name="Zhang R."/>
            <person name="Pan Y."/>
            <person name="Wang J."/>
            <person name="Ma R."/>
            <person name="Yu S."/>
        </authorList>
    </citation>
    <scope>NUCLEOTIDE SEQUENCE</scope>
    <source>
        <strain evidence="4">LA-IB0</strain>
        <tissue evidence="4">Leaf</tissue>
    </source>
</reference>
<dbReference type="SUPFAM" id="SSF53474">
    <property type="entry name" value="alpha/beta-Hydrolases"/>
    <property type="match status" value="1"/>
</dbReference>
<dbReference type="GO" id="GO:0016787">
    <property type="term" value="F:hydrolase activity"/>
    <property type="evidence" value="ECO:0007669"/>
    <property type="project" value="UniProtKB-KW"/>
</dbReference>
<evidence type="ECO:0000313" key="4">
    <source>
        <dbReference type="EMBL" id="KAG8385599.1"/>
    </source>
</evidence>
<comment type="similarity">
    <text evidence="2">Belongs to the AB hydrolase superfamily. Epoxide hydrolase family.</text>
</comment>
<sequence length="316" mass="35709">MEKIEHKYVQVNGLKLHMAETGSASSPAVVFLHGFPEIWYSWRHQIVAVAEAGFRAIAPDYRGYGLSDQPPEPEKATWSDFIADISALFDALSISKAFVIGTDAGGILAYLFALQHPEKVSGVITLGVPCLPPGPMNFHENLPEVELNFSFFHFQKPGRAEADFGRFDSKTIVRNIYILFARSEIPIAEENQEIMDMVDSSTPLPPWFTDEDLEAYGSLYEKSTFRTALKVPYRSLSEEFNIKHDKVEAPALFVTGENDYFLKFPGIEEYVRGEQSKMFVPKLETVYVPEGTHFVHEQFPDQVNKLILNFLKNNSS</sequence>
<organism evidence="4 5">
    <name type="scientific">Buddleja alternifolia</name>
    <dbReference type="NCBI Taxonomy" id="168488"/>
    <lineage>
        <taxon>Eukaryota</taxon>
        <taxon>Viridiplantae</taxon>
        <taxon>Streptophyta</taxon>
        <taxon>Embryophyta</taxon>
        <taxon>Tracheophyta</taxon>
        <taxon>Spermatophyta</taxon>
        <taxon>Magnoliopsida</taxon>
        <taxon>eudicotyledons</taxon>
        <taxon>Gunneridae</taxon>
        <taxon>Pentapetalae</taxon>
        <taxon>asterids</taxon>
        <taxon>lamiids</taxon>
        <taxon>Lamiales</taxon>
        <taxon>Scrophulariaceae</taxon>
        <taxon>Buddlejeae</taxon>
        <taxon>Buddleja</taxon>
    </lineage>
</organism>
<accession>A0AAV6XSQ8</accession>
<keyword evidence="1" id="KW-0378">Hydrolase</keyword>
<dbReference type="Proteomes" id="UP000826271">
    <property type="component" value="Unassembled WGS sequence"/>
</dbReference>
<dbReference type="InterPro" id="IPR029058">
    <property type="entry name" value="AB_hydrolase_fold"/>
</dbReference>
<evidence type="ECO:0000256" key="2">
    <source>
        <dbReference type="ARBA" id="ARBA00038334"/>
    </source>
</evidence>
<proteinExistence type="inferred from homology"/>
<feature type="domain" description="AB hydrolase-1" evidence="3">
    <location>
        <begin position="27"/>
        <end position="295"/>
    </location>
</feature>
<dbReference type="PRINTS" id="PR00111">
    <property type="entry name" value="ABHYDROLASE"/>
</dbReference>
<dbReference type="Pfam" id="PF00561">
    <property type="entry name" value="Abhydrolase_1"/>
    <property type="match status" value="1"/>
</dbReference>
<protein>
    <recommendedName>
        <fullName evidence="3">AB hydrolase-1 domain-containing protein</fullName>
    </recommendedName>
</protein>
<dbReference type="PRINTS" id="PR00412">
    <property type="entry name" value="EPOXHYDRLASE"/>
</dbReference>
<dbReference type="AlphaFoldDB" id="A0AAV6XSQ8"/>
<evidence type="ECO:0000256" key="1">
    <source>
        <dbReference type="ARBA" id="ARBA00022801"/>
    </source>
</evidence>
<dbReference type="InterPro" id="IPR000639">
    <property type="entry name" value="Epox_hydrolase-like"/>
</dbReference>
<dbReference type="EMBL" id="WHWC01000003">
    <property type="protein sequence ID" value="KAG8385599.1"/>
    <property type="molecule type" value="Genomic_DNA"/>
</dbReference>
<evidence type="ECO:0000259" key="3">
    <source>
        <dbReference type="Pfam" id="PF00561"/>
    </source>
</evidence>
<comment type="caution">
    <text evidence="4">The sequence shown here is derived from an EMBL/GenBank/DDBJ whole genome shotgun (WGS) entry which is preliminary data.</text>
</comment>